<sequence>MNSSSTRNRFKHFLISSFLNSWTNLFSIPKFKDWDFEITKQHEPIVLFETTKKIIQIFNMSTTNLGSDNRILLNKQSNLKILPPHSALL</sequence>
<accession>A0A8H3QD86</accession>
<proteinExistence type="predicted"/>
<organism evidence="1 2">
    <name type="scientific">Rhizophagus clarus</name>
    <dbReference type="NCBI Taxonomy" id="94130"/>
    <lineage>
        <taxon>Eukaryota</taxon>
        <taxon>Fungi</taxon>
        <taxon>Fungi incertae sedis</taxon>
        <taxon>Mucoromycota</taxon>
        <taxon>Glomeromycotina</taxon>
        <taxon>Glomeromycetes</taxon>
        <taxon>Glomerales</taxon>
        <taxon>Glomeraceae</taxon>
        <taxon>Rhizophagus</taxon>
    </lineage>
</organism>
<name>A0A8H3QD86_9GLOM</name>
<reference evidence="1" key="1">
    <citation type="submission" date="2019-10" db="EMBL/GenBank/DDBJ databases">
        <title>Conservation and host-specific expression of non-tandemly repeated heterogenous ribosome RNA gene in arbuscular mycorrhizal fungi.</title>
        <authorList>
            <person name="Maeda T."/>
            <person name="Kobayashi Y."/>
            <person name="Nakagawa T."/>
            <person name="Ezawa T."/>
            <person name="Yamaguchi K."/>
            <person name="Bino T."/>
            <person name="Nishimoto Y."/>
            <person name="Shigenobu S."/>
            <person name="Kawaguchi M."/>
        </authorList>
    </citation>
    <scope>NUCLEOTIDE SEQUENCE</scope>
    <source>
        <strain evidence="1">HR1</strain>
    </source>
</reference>
<protein>
    <submittedName>
        <fullName evidence="1">Uncharacterized protein</fullName>
    </submittedName>
</protein>
<dbReference type="EMBL" id="BLAL01000020">
    <property type="protein sequence ID" value="GES76400.1"/>
    <property type="molecule type" value="Genomic_DNA"/>
</dbReference>
<dbReference type="Proteomes" id="UP000615446">
    <property type="component" value="Unassembled WGS sequence"/>
</dbReference>
<gene>
    <name evidence="1" type="ORF">RCL2_000380600</name>
</gene>
<dbReference type="AlphaFoldDB" id="A0A8H3QD86"/>
<evidence type="ECO:0000313" key="2">
    <source>
        <dbReference type="Proteomes" id="UP000615446"/>
    </source>
</evidence>
<evidence type="ECO:0000313" key="1">
    <source>
        <dbReference type="EMBL" id="GES76400.1"/>
    </source>
</evidence>
<comment type="caution">
    <text evidence="1">The sequence shown here is derived from an EMBL/GenBank/DDBJ whole genome shotgun (WGS) entry which is preliminary data.</text>
</comment>